<dbReference type="SUPFAM" id="SSF46785">
    <property type="entry name" value="Winged helix' DNA-binding domain"/>
    <property type="match status" value="1"/>
</dbReference>
<dbReference type="SMART" id="SM00347">
    <property type="entry name" value="HTH_MARR"/>
    <property type="match status" value="1"/>
</dbReference>
<protein>
    <submittedName>
        <fullName evidence="5">MarR family transcriptional regulator</fullName>
    </submittedName>
</protein>
<evidence type="ECO:0000256" key="2">
    <source>
        <dbReference type="ARBA" id="ARBA00023125"/>
    </source>
</evidence>
<dbReference type="Gene3D" id="1.10.10.10">
    <property type="entry name" value="Winged helix-like DNA-binding domain superfamily/Winged helix DNA-binding domain"/>
    <property type="match status" value="1"/>
</dbReference>
<organism evidence="5 6">
    <name type="scientific">Caldicellulosiruptor morganii</name>
    <dbReference type="NCBI Taxonomy" id="1387555"/>
    <lineage>
        <taxon>Bacteria</taxon>
        <taxon>Bacillati</taxon>
        <taxon>Bacillota</taxon>
        <taxon>Bacillota incertae sedis</taxon>
        <taxon>Caldicellulosiruptorales</taxon>
        <taxon>Caldicellulosiruptoraceae</taxon>
        <taxon>Caldicellulosiruptor</taxon>
    </lineage>
</organism>
<accession>A0ABY7BNT4</accession>
<evidence type="ECO:0000313" key="5">
    <source>
        <dbReference type="EMBL" id="WAM34190.1"/>
    </source>
</evidence>
<feature type="domain" description="HTH marR-type" evidence="4">
    <location>
        <begin position="5"/>
        <end position="141"/>
    </location>
</feature>
<dbReference type="PROSITE" id="PS50995">
    <property type="entry name" value="HTH_MARR_2"/>
    <property type="match status" value="1"/>
</dbReference>
<evidence type="ECO:0000259" key="4">
    <source>
        <dbReference type="PROSITE" id="PS50995"/>
    </source>
</evidence>
<keyword evidence="1" id="KW-0805">Transcription regulation</keyword>
<dbReference type="InterPro" id="IPR036390">
    <property type="entry name" value="WH_DNA-bd_sf"/>
</dbReference>
<evidence type="ECO:0000256" key="3">
    <source>
        <dbReference type="ARBA" id="ARBA00023163"/>
    </source>
</evidence>
<dbReference type="Pfam" id="PF12802">
    <property type="entry name" value="MarR_2"/>
    <property type="match status" value="1"/>
</dbReference>
<keyword evidence="6" id="KW-1185">Reference proteome</keyword>
<keyword evidence="3" id="KW-0804">Transcription</keyword>
<proteinExistence type="predicted"/>
<evidence type="ECO:0000256" key="1">
    <source>
        <dbReference type="ARBA" id="ARBA00023015"/>
    </source>
</evidence>
<dbReference type="InterPro" id="IPR036388">
    <property type="entry name" value="WH-like_DNA-bd_sf"/>
</dbReference>
<name>A0ABY7BNT4_9FIRM</name>
<gene>
    <name evidence="5" type="ORF">OTK00_000368</name>
</gene>
<dbReference type="InterPro" id="IPR000835">
    <property type="entry name" value="HTH_MarR-typ"/>
</dbReference>
<dbReference type="EMBL" id="CP113865">
    <property type="protein sequence ID" value="WAM34190.1"/>
    <property type="molecule type" value="Genomic_DNA"/>
</dbReference>
<sequence>MKIKYTSIGRHMLIIDKYFKLFLKNSLKKYGLNAAEGLVLLSLYGQEGRTQEQIVNELHYDKSVMTRIMQSLEKKDYVLRQKNSADSRSYIFLLTDKAKKFKLIFTDILKEWSDLVLEGVDESMLNLADEVLASILKNVRKKVEGKNEE</sequence>
<dbReference type="Proteomes" id="UP001164909">
    <property type="component" value="Chromosome"/>
</dbReference>
<reference evidence="5" key="1">
    <citation type="submission" date="2022-12" db="EMBL/GenBank/DDBJ databases">
        <authorList>
            <person name="Bing R.G."/>
            <person name="Willard D.J."/>
            <person name="Manesh M.J.H."/>
            <person name="Laemthong T."/>
            <person name="Crosby J.R."/>
            <person name="Kelly R.M."/>
        </authorList>
    </citation>
    <scope>NUCLEOTIDE SEQUENCE</scope>
    <source>
        <strain evidence="5">DSM 8990</strain>
    </source>
</reference>
<dbReference type="RefSeq" id="WP_045170475.1">
    <property type="nucleotide sequence ID" value="NZ_CP113865.1"/>
</dbReference>
<evidence type="ECO:0000313" key="6">
    <source>
        <dbReference type="Proteomes" id="UP001164909"/>
    </source>
</evidence>
<dbReference type="PANTHER" id="PTHR42756:SF1">
    <property type="entry name" value="TRANSCRIPTIONAL REPRESSOR OF EMRAB OPERON"/>
    <property type="match status" value="1"/>
</dbReference>
<keyword evidence="2" id="KW-0238">DNA-binding</keyword>
<dbReference type="PANTHER" id="PTHR42756">
    <property type="entry name" value="TRANSCRIPTIONAL REGULATOR, MARR"/>
    <property type="match status" value="1"/>
</dbReference>